<dbReference type="SUPFAM" id="SSF48024">
    <property type="entry name" value="N-terminal domain of DnaB helicase"/>
    <property type="match status" value="1"/>
</dbReference>
<dbReference type="Pfam" id="PF10410">
    <property type="entry name" value="DnaB_bind"/>
    <property type="match status" value="1"/>
</dbReference>
<sequence>MRYGRIPEEVIEAVLKRHDIVDVIGRHVHLSKQGHYMKGLCPFHSEKSPSFTVTPEKQIYRCFGCNVGGNLIRFVMEIEGLSFSEAVTKLAEEADIPITWEEATEEQNEQQQEKATLLKAYDFAAKLYHYILGNTEQGKVAKGYLASRGISDKLIDTFQIGYAPAMWDTLVQQLVKREFDLTLMEKGGLLSARHEGTGYVDKFRERIMFPICDAAGKVIAFGGRSMGDAQPKYLNSPESILFNKSRTMYNLHLARPNMRKLQQAVLFEGYVDVIKAWEAGISNGVATMGTALTKEHAALLNRNADQIVLCYDGDNAGQSAAFKSIPILEETGSRVTVAMLPDGKDPDDYVKNYGFDRFVREIIEPAVPSMKYKLLYIRKNFKLHEDGDRLRYLQSAVKLISDLQSPMEREHYLKQLASEFPDSSYEAMKLDLHEILLQSEKNRPDGDNKPILWNNVMNNGRTAERTRKKTPSLLPAYHNAERLILAVMMHDRDVCAHVEEQLGDQFNVEAHAVLAAYLYAYYAQNAEPDASRYIAMLQDEQLESLASSIVMMGAGHGMNEQVIDDYIRQIRKVPMQEEIERKKEERVRAERAGDHLRAAQIAIEIIALEKRLKST</sequence>
<dbReference type="CDD" id="cd03364">
    <property type="entry name" value="TOPRIM_DnaG_primases"/>
    <property type="match status" value="1"/>
</dbReference>
<comment type="cofactor">
    <cofactor evidence="12 13">
        <name>Zn(2+)</name>
        <dbReference type="ChEBI" id="CHEBI:29105"/>
    </cofactor>
    <text evidence="12 13">Binds 1 zinc ion per monomer.</text>
</comment>
<comment type="subunit">
    <text evidence="12">Monomer. Interacts with DnaB.</text>
</comment>
<dbReference type="InterPro" id="IPR002694">
    <property type="entry name" value="Znf_CHC2"/>
</dbReference>
<evidence type="ECO:0000256" key="9">
    <source>
        <dbReference type="ARBA" id="ARBA00022842"/>
    </source>
</evidence>
<comment type="domain">
    <text evidence="12">Contains an N-terminal zinc-binding domain, a central core domain that contains the primase activity, and a C-terminal DnaB-binding domain.</text>
</comment>
<name>A0ABX1ZU90_9BACL</name>
<dbReference type="PIRSF" id="PIRSF002811">
    <property type="entry name" value="DnaG"/>
    <property type="match status" value="1"/>
</dbReference>
<dbReference type="RefSeq" id="WP_171686253.1">
    <property type="nucleotide sequence ID" value="NZ_WHNZ01000061.1"/>
</dbReference>
<keyword evidence="11 12" id="KW-0804">Transcription</keyword>
<evidence type="ECO:0000256" key="8">
    <source>
        <dbReference type="ARBA" id="ARBA00022833"/>
    </source>
</evidence>
<dbReference type="InterPro" id="IPR034151">
    <property type="entry name" value="TOPRIM_DnaG_bac"/>
</dbReference>
<dbReference type="PANTHER" id="PTHR30313">
    <property type="entry name" value="DNA PRIMASE"/>
    <property type="match status" value="1"/>
</dbReference>
<keyword evidence="2 12" id="KW-0639">Primosome</keyword>
<keyword evidence="9" id="KW-0460">Magnesium</keyword>
<keyword evidence="7 12" id="KW-0863">Zinc-finger</keyword>
<dbReference type="InterPro" id="IPR006295">
    <property type="entry name" value="DNA_primase_DnaG"/>
</dbReference>
<dbReference type="Gene3D" id="1.10.860.10">
    <property type="entry name" value="DNAb Helicase, Chain A"/>
    <property type="match status" value="1"/>
</dbReference>
<dbReference type="Gene3D" id="6.10.140.360">
    <property type="match status" value="1"/>
</dbReference>
<dbReference type="InterPro" id="IPR019475">
    <property type="entry name" value="DNA_primase_DnaB-bd"/>
</dbReference>
<keyword evidence="5 12" id="KW-0235">DNA replication</keyword>
<evidence type="ECO:0000256" key="12">
    <source>
        <dbReference type="HAMAP-Rule" id="MF_00974"/>
    </source>
</evidence>
<dbReference type="HAMAP" id="MF_00974">
    <property type="entry name" value="DNA_primase_DnaG"/>
    <property type="match status" value="1"/>
</dbReference>
<comment type="similarity">
    <text evidence="12 13">Belongs to the DnaG primase family.</text>
</comment>
<evidence type="ECO:0000256" key="13">
    <source>
        <dbReference type="PIRNR" id="PIRNR002811"/>
    </source>
</evidence>
<keyword evidence="10 12" id="KW-0238">DNA-binding</keyword>
<organism evidence="15 16">
    <name type="scientific">Paenibacillus planticolens</name>
    <dbReference type="NCBI Taxonomy" id="2654976"/>
    <lineage>
        <taxon>Bacteria</taxon>
        <taxon>Bacillati</taxon>
        <taxon>Bacillota</taxon>
        <taxon>Bacilli</taxon>
        <taxon>Bacillales</taxon>
        <taxon>Paenibacillaceae</taxon>
        <taxon>Paenibacillus</taxon>
    </lineage>
</organism>
<dbReference type="Pfam" id="PF13155">
    <property type="entry name" value="Toprim_2"/>
    <property type="match status" value="1"/>
</dbReference>
<keyword evidence="4 12" id="KW-0548">Nucleotidyltransferase</keyword>
<dbReference type="SMART" id="SM00400">
    <property type="entry name" value="ZnF_CHCC"/>
    <property type="match status" value="1"/>
</dbReference>
<protein>
    <recommendedName>
        <fullName evidence="12 13">DNA primase</fullName>
        <ecNumber evidence="12">2.7.7.101</ecNumber>
    </recommendedName>
</protein>
<keyword evidence="8 12" id="KW-0862">Zinc</keyword>
<dbReference type="InterPro" id="IPR050219">
    <property type="entry name" value="DnaG_primase"/>
</dbReference>
<reference evidence="15 16" key="1">
    <citation type="submission" date="2019-10" db="EMBL/GenBank/DDBJ databases">
        <title>Description of Paenibacillus pedi sp. nov.</title>
        <authorList>
            <person name="Carlier A."/>
            <person name="Qi S."/>
        </authorList>
    </citation>
    <scope>NUCLEOTIDE SEQUENCE [LARGE SCALE GENOMIC DNA]</scope>
    <source>
        <strain evidence="15 16">LMG 31457</strain>
    </source>
</reference>
<keyword evidence="6 12" id="KW-0479">Metal-binding</keyword>
<evidence type="ECO:0000259" key="14">
    <source>
        <dbReference type="PROSITE" id="PS50880"/>
    </source>
</evidence>
<dbReference type="InterPro" id="IPR036185">
    <property type="entry name" value="DNA_heli_DnaB-like_N_sf"/>
</dbReference>
<dbReference type="InterPro" id="IPR013264">
    <property type="entry name" value="DNAG_N"/>
</dbReference>
<dbReference type="PROSITE" id="PS50880">
    <property type="entry name" value="TOPRIM"/>
    <property type="match status" value="1"/>
</dbReference>
<dbReference type="PANTHER" id="PTHR30313:SF2">
    <property type="entry name" value="DNA PRIMASE"/>
    <property type="match status" value="1"/>
</dbReference>
<dbReference type="EC" id="2.7.7.101" evidence="12"/>
<evidence type="ECO:0000256" key="3">
    <source>
        <dbReference type="ARBA" id="ARBA00022679"/>
    </source>
</evidence>
<dbReference type="NCBIfam" id="TIGR01391">
    <property type="entry name" value="dnaG"/>
    <property type="match status" value="1"/>
</dbReference>
<keyword evidence="3 12" id="KW-0808">Transferase</keyword>
<proteinExistence type="inferred from homology"/>
<keyword evidence="1 12" id="KW-0240">DNA-directed RNA polymerase</keyword>
<dbReference type="Pfam" id="PF01807">
    <property type="entry name" value="Zn_ribbon_DnaG"/>
    <property type="match status" value="1"/>
</dbReference>
<evidence type="ECO:0000256" key="2">
    <source>
        <dbReference type="ARBA" id="ARBA00022515"/>
    </source>
</evidence>
<dbReference type="InterPro" id="IPR006171">
    <property type="entry name" value="TOPRIM_dom"/>
</dbReference>
<comment type="function">
    <text evidence="12 13">RNA polymerase that catalyzes the synthesis of short RNA molecules used as primers for DNA polymerase during DNA replication.</text>
</comment>
<dbReference type="Pfam" id="PF08275">
    <property type="entry name" value="DNAG_N"/>
    <property type="match status" value="1"/>
</dbReference>
<gene>
    <name evidence="12" type="primary">dnaG</name>
    <name evidence="15" type="ORF">GC097_26055</name>
</gene>
<comment type="caution">
    <text evidence="15">The sequence shown here is derived from an EMBL/GenBank/DDBJ whole genome shotgun (WGS) entry which is preliminary data.</text>
</comment>
<evidence type="ECO:0000256" key="6">
    <source>
        <dbReference type="ARBA" id="ARBA00022723"/>
    </source>
</evidence>
<dbReference type="InterPro" id="IPR016136">
    <property type="entry name" value="DNA_helicase_N/primase_C"/>
</dbReference>
<feature type="zinc finger region" description="CHC2-type" evidence="12">
    <location>
        <begin position="41"/>
        <end position="65"/>
    </location>
</feature>
<evidence type="ECO:0000256" key="5">
    <source>
        <dbReference type="ARBA" id="ARBA00022705"/>
    </source>
</evidence>
<dbReference type="EMBL" id="WHNZ01000061">
    <property type="protein sequence ID" value="NOV03471.1"/>
    <property type="molecule type" value="Genomic_DNA"/>
</dbReference>
<dbReference type="Gene3D" id="3.40.1360.10">
    <property type="match status" value="1"/>
</dbReference>
<dbReference type="InterPro" id="IPR036977">
    <property type="entry name" value="DNA_primase_Znf_CHC2"/>
</dbReference>
<evidence type="ECO:0000256" key="10">
    <source>
        <dbReference type="ARBA" id="ARBA00023125"/>
    </source>
</evidence>
<dbReference type="Gene3D" id="3.90.580.10">
    <property type="entry name" value="Zinc finger, CHC2-type domain"/>
    <property type="match status" value="1"/>
</dbReference>
<keyword evidence="16" id="KW-1185">Reference proteome</keyword>
<evidence type="ECO:0000256" key="7">
    <source>
        <dbReference type="ARBA" id="ARBA00022771"/>
    </source>
</evidence>
<dbReference type="SUPFAM" id="SSF57783">
    <property type="entry name" value="Zinc beta-ribbon"/>
    <property type="match status" value="1"/>
</dbReference>
<evidence type="ECO:0000256" key="4">
    <source>
        <dbReference type="ARBA" id="ARBA00022695"/>
    </source>
</evidence>
<dbReference type="SUPFAM" id="SSF56731">
    <property type="entry name" value="DNA primase core"/>
    <property type="match status" value="1"/>
</dbReference>
<dbReference type="Proteomes" id="UP000618579">
    <property type="component" value="Unassembled WGS sequence"/>
</dbReference>
<evidence type="ECO:0000313" key="16">
    <source>
        <dbReference type="Proteomes" id="UP000618579"/>
    </source>
</evidence>
<dbReference type="InterPro" id="IPR030846">
    <property type="entry name" value="DnaG_bac"/>
</dbReference>
<feature type="domain" description="Toprim" evidence="14">
    <location>
        <begin position="262"/>
        <end position="343"/>
    </location>
</feature>
<comment type="catalytic activity">
    <reaction evidence="12">
        <text>ssDNA + n NTP = ssDNA/pppN(pN)n-1 hybrid + (n-1) diphosphate.</text>
        <dbReference type="EC" id="2.7.7.101"/>
    </reaction>
</comment>
<dbReference type="SMART" id="SM00493">
    <property type="entry name" value="TOPRIM"/>
    <property type="match status" value="1"/>
</dbReference>
<evidence type="ECO:0000256" key="1">
    <source>
        <dbReference type="ARBA" id="ARBA00022478"/>
    </source>
</evidence>
<evidence type="ECO:0000256" key="11">
    <source>
        <dbReference type="ARBA" id="ARBA00023163"/>
    </source>
</evidence>
<evidence type="ECO:0000313" key="15">
    <source>
        <dbReference type="EMBL" id="NOV03471.1"/>
    </source>
</evidence>
<dbReference type="Gene3D" id="3.90.980.10">
    <property type="entry name" value="DNA primase, catalytic core, N-terminal domain"/>
    <property type="match status" value="1"/>
</dbReference>
<dbReference type="InterPro" id="IPR037068">
    <property type="entry name" value="DNA_primase_core_N_sf"/>
</dbReference>
<accession>A0ABX1ZU90</accession>